<dbReference type="EMBL" id="JAQGDS010000012">
    <property type="protein sequence ID" value="KAJ6256623.1"/>
    <property type="molecule type" value="Genomic_DNA"/>
</dbReference>
<dbReference type="SMART" id="SM00553">
    <property type="entry name" value="SEP"/>
    <property type="match status" value="1"/>
</dbReference>
<dbReference type="PANTHER" id="PTHR23333">
    <property type="entry name" value="UBX DOMAIN CONTAINING PROTEIN"/>
    <property type="match status" value="1"/>
</dbReference>
<dbReference type="Pfam" id="PF14555">
    <property type="entry name" value="UBA_4"/>
    <property type="match status" value="1"/>
</dbReference>
<dbReference type="SUPFAM" id="SSF46934">
    <property type="entry name" value="UBA-like"/>
    <property type="match status" value="1"/>
</dbReference>
<evidence type="ECO:0000259" key="3">
    <source>
        <dbReference type="PROSITE" id="PS50033"/>
    </source>
</evidence>
<dbReference type="Gene3D" id="3.30.420.210">
    <property type="entry name" value="SEP domain"/>
    <property type="match status" value="1"/>
</dbReference>
<dbReference type="Gene3D" id="3.10.20.90">
    <property type="entry name" value="Phosphatidylinositol 3-kinase Catalytic Subunit, Chain A, domain 1"/>
    <property type="match status" value="1"/>
</dbReference>
<evidence type="ECO:0000256" key="2">
    <source>
        <dbReference type="SAM" id="MobiDB-lite"/>
    </source>
</evidence>
<dbReference type="FunFam" id="3.30.420.210:FF:000002">
    <property type="entry name" value="UBX domain-containing protein 1"/>
    <property type="match status" value="1"/>
</dbReference>
<feature type="compositionally biased region" description="Low complexity" evidence="2">
    <location>
        <begin position="317"/>
        <end position="341"/>
    </location>
</feature>
<feature type="region of interest" description="Disordered" evidence="2">
    <location>
        <begin position="294"/>
        <end position="353"/>
    </location>
</feature>
<dbReference type="FunFam" id="3.10.20.90:FF:000179">
    <property type="entry name" value="Plant UBX domain-containing protein 4"/>
    <property type="match status" value="1"/>
</dbReference>
<dbReference type="SUPFAM" id="SSF102848">
    <property type="entry name" value="NSFL1 (p97 ATPase) cofactor p47, SEP domain"/>
    <property type="match status" value="1"/>
</dbReference>
<feature type="compositionally biased region" description="Low complexity" evidence="2">
    <location>
        <begin position="97"/>
        <end position="109"/>
    </location>
</feature>
<dbReference type="SMART" id="SM00166">
    <property type="entry name" value="UBX"/>
    <property type="match status" value="1"/>
</dbReference>
<evidence type="ECO:0000256" key="1">
    <source>
        <dbReference type="ARBA" id="ARBA00022786"/>
    </source>
</evidence>
<dbReference type="PROSITE" id="PS51399">
    <property type="entry name" value="SEP"/>
    <property type="match status" value="1"/>
</dbReference>
<proteinExistence type="predicted"/>
<evidence type="ECO:0000313" key="5">
    <source>
        <dbReference type="EMBL" id="KAJ6256623.1"/>
    </source>
</evidence>
<dbReference type="InterPro" id="IPR009060">
    <property type="entry name" value="UBA-like_sf"/>
</dbReference>
<dbReference type="GO" id="GO:0031468">
    <property type="term" value="P:nuclear membrane reassembly"/>
    <property type="evidence" value="ECO:0007669"/>
    <property type="project" value="TreeGrafter"/>
</dbReference>
<dbReference type="Pfam" id="PF08059">
    <property type="entry name" value="SEP"/>
    <property type="match status" value="1"/>
</dbReference>
<dbReference type="InterPro" id="IPR029071">
    <property type="entry name" value="Ubiquitin-like_domsf"/>
</dbReference>
<feature type="compositionally biased region" description="Polar residues" evidence="2">
    <location>
        <begin position="342"/>
        <end position="353"/>
    </location>
</feature>
<dbReference type="GO" id="GO:0000045">
    <property type="term" value="P:autophagosome assembly"/>
    <property type="evidence" value="ECO:0007669"/>
    <property type="project" value="TreeGrafter"/>
</dbReference>
<accession>A0AAD6IQF2</accession>
<dbReference type="CDD" id="cd14348">
    <property type="entry name" value="UBA_p47"/>
    <property type="match status" value="1"/>
</dbReference>
<dbReference type="GO" id="GO:0005634">
    <property type="term" value="C:nucleus"/>
    <property type="evidence" value="ECO:0007669"/>
    <property type="project" value="TreeGrafter"/>
</dbReference>
<keyword evidence="6" id="KW-1185">Reference proteome</keyword>
<name>A0AAD6IQF2_DREDA</name>
<dbReference type="PANTHER" id="PTHR23333:SF20">
    <property type="entry name" value="NSFL1 COFACTOR P47"/>
    <property type="match status" value="1"/>
</dbReference>
<dbReference type="InterPro" id="IPR012989">
    <property type="entry name" value="SEP_domain"/>
</dbReference>
<dbReference type="InterPro" id="IPR001012">
    <property type="entry name" value="UBX_dom"/>
</dbReference>
<dbReference type="AlphaFoldDB" id="A0AAD6IQF2"/>
<dbReference type="CDD" id="cd01770">
    <property type="entry name" value="UBX_UBXN2"/>
    <property type="match status" value="1"/>
</dbReference>
<feature type="domain" description="UBX" evidence="3">
    <location>
        <begin position="346"/>
        <end position="423"/>
    </location>
</feature>
<evidence type="ECO:0000259" key="4">
    <source>
        <dbReference type="PROSITE" id="PS51399"/>
    </source>
</evidence>
<dbReference type="Proteomes" id="UP001221413">
    <property type="component" value="Unassembled WGS sequence"/>
</dbReference>
<feature type="region of interest" description="Disordered" evidence="2">
    <location>
        <begin position="49"/>
        <end position="222"/>
    </location>
</feature>
<sequence length="425" mass="45634">MADRDEMVARFVELTQAQPENARAVLESSNWQLEDALNLFYAGPEDITAATSRPSAGRAQDLDEDDFDAPQVIRRSTPPPAGLSSGFGQTLAGGSVGEPPASSEPSGSVQPPRKRGGMMTLGDLGRGPAQAPGDDDDDDDRGQDMFAGGEKSGLAIENPNRQGNRGLDSVRSILKQAQEARQNMPEEDEDVPQRSHFAGRGQTLGSDDVPSQTIEDPNAEAPQHLPKVTRNLYFWRNGFSVEDGPLMRYDDPAHQETLRGIEAGRAPLHLMNVEPGQFTDVNVHRKMDEDYVPPKKKFAPFGGSGQRLGAPTPGFDSTTASSSTSAAPPAASAPAQPAPQTVSVDSSQPSTSLQIRLGDGTRLVSRFNQTHTISDVYAFVNAANTASRSRSYVLQTSFPPKELKEMGQSLKDAGLVNAVVVQKWQ</sequence>
<keyword evidence="1" id="KW-0833">Ubl conjugation pathway</keyword>
<dbReference type="GO" id="GO:0043130">
    <property type="term" value="F:ubiquitin binding"/>
    <property type="evidence" value="ECO:0007669"/>
    <property type="project" value="TreeGrafter"/>
</dbReference>
<organism evidence="5 6">
    <name type="scientific">Drechslerella dactyloides</name>
    <name type="common">Nematode-trapping fungus</name>
    <name type="synonym">Arthrobotrys dactyloides</name>
    <dbReference type="NCBI Taxonomy" id="74499"/>
    <lineage>
        <taxon>Eukaryota</taxon>
        <taxon>Fungi</taxon>
        <taxon>Dikarya</taxon>
        <taxon>Ascomycota</taxon>
        <taxon>Pezizomycotina</taxon>
        <taxon>Orbiliomycetes</taxon>
        <taxon>Orbiliales</taxon>
        <taxon>Orbiliaceae</taxon>
        <taxon>Drechslerella</taxon>
    </lineage>
</organism>
<dbReference type="GO" id="GO:0043161">
    <property type="term" value="P:proteasome-mediated ubiquitin-dependent protein catabolic process"/>
    <property type="evidence" value="ECO:0007669"/>
    <property type="project" value="TreeGrafter"/>
</dbReference>
<dbReference type="GO" id="GO:0005829">
    <property type="term" value="C:cytosol"/>
    <property type="evidence" value="ECO:0007669"/>
    <property type="project" value="TreeGrafter"/>
</dbReference>
<dbReference type="Gene3D" id="1.10.8.10">
    <property type="entry name" value="DNA helicase RuvA subunit, C-terminal domain"/>
    <property type="match status" value="1"/>
</dbReference>
<feature type="compositionally biased region" description="Polar residues" evidence="2">
    <location>
        <begin position="203"/>
        <end position="215"/>
    </location>
</feature>
<reference evidence="5" key="1">
    <citation type="submission" date="2023-01" db="EMBL/GenBank/DDBJ databases">
        <title>The chitinases involved in constricting ring structure development in the nematode-trapping fungus Drechslerella dactyloides.</title>
        <authorList>
            <person name="Wang R."/>
            <person name="Zhang L."/>
            <person name="Tang P."/>
            <person name="Li S."/>
            <person name="Liang L."/>
        </authorList>
    </citation>
    <scope>NUCLEOTIDE SEQUENCE</scope>
    <source>
        <strain evidence="5">YMF1.00031</strain>
    </source>
</reference>
<gene>
    <name evidence="5" type="ORF">Dda_8488</name>
</gene>
<dbReference type="GO" id="GO:0061025">
    <property type="term" value="P:membrane fusion"/>
    <property type="evidence" value="ECO:0007669"/>
    <property type="project" value="TreeGrafter"/>
</dbReference>
<evidence type="ECO:0000313" key="6">
    <source>
        <dbReference type="Proteomes" id="UP001221413"/>
    </source>
</evidence>
<dbReference type="GO" id="GO:0007030">
    <property type="term" value="P:Golgi organization"/>
    <property type="evidence" value="ECO:0007669"/>
    <property type="project" value="TreeGrafter"/>
</dbReference>
<comment type="caution">
    <text evidence="5">The sequence shown here is derived from an EMBL/GenBank/DDBJ whole genome shotgun (WGS) entry which is preliminary data.</text>
</comment>
<dbReference type="PROSITE" id="PS50033">
    <property type="entry name" value="UBX"/>
    <property type="match status" value="1"/>
</dbReference>
<dbReference type="Pfam" id="PF00789">
    <property type="entry name" value="UBX"/>
    <property type="match status" value="1"/>
</dbReference>
<dbReference type="InterPro" id="IPR036241">
    <property type="entry name" value="NSFL1C_SEP_dom_sf"/>
</dbReference>
<protein>
    <submittedName>
        <fullName evidence="5">UBX domain-containing protein</fullName>
    </submittedName>
</protein>
<feature type="domain" description="SEP" evidence="4">
    <location>
        <begin position="227"/>
        <end position="292"/>
    </location>
</feature>
<dbReference type="SUPFAM" id="SSF54236">
    <property type="entry name" value="Ubiquitin-like"/>
    <property type="match status" value="1"/>
</dbReference>